<dbReference type="OrthoDB" id="9780147at2"/>
<dbReference type="AlphaFoldDB" id="A0A1H4E251"/>
<gene>
    <name evidence="2" type="ORF">SAMN05444370_1126</name>
</gene>
<keyword evidence="3" id="KW-1185">Reference proteome</keyword>
<evidence type="ECO:0000313" key="3">
    <source>
        <dbReference type="Proteomes" id="UP000198703"/>
    </source>
</evidence>
<dbReference type="SUPFAM" id="SSF52833">
    <property type="entry name" value="Thioredoxin-like"/>
    <property type="match status" value="1"/>
</dbReference>
<dbReference type="Proteomes" id="UP000198703">
    <property type="component" value="Unassembled WGS sequence"/>
</dbReference>
<dbReference type="GO" id="GO:0016491">
    <property type="term" value="F:oxidoreductase activity"/>
    <property type="evidence" value="ECO:0007669"/>
    <property type="project" value="InterPro"/>
</dbReference>
<dbReference type="GO" id="GO:0016853">
    <property type="term" value="F:isomerase activity"/>
    <property type="evidence" value="ECO:0007669"/>
    <property type="project" value="UniProtKB-KW"/>
</dbReference>
<dbReference type="InterPro" id="IPR006311">
    <property type="entry name" value="TAT_signal"/>
</dbReference>
<dbReference type="InterPro" id="IPR036249">
    <property type="entry name" value="Thioredoxin-like_sf"/>
</dbReference>
<name>A0A1H4E251_9RHOB</name>
<dbReference type="InterPro" id="IPR001853">
    <property type="entry name" value="DSBA-like_thioredoxin_dom"/>
</dbReference>
<keyword evidence="2" id="KW-0413">Isomerase</keyword>
<evidence type="ECO:0000313" key="2">
    <source>
        <dbReference type="EMBL" id="SEA79113.1"/>
    </source>
</evidence>
<dbReference type="Pfam" id="PF01323">
    <property type="entry name" value="DSBA"/>
    <property type="match status" value="1"/>
</dbReference>
<dbReference type="STRING" id="89524.SAMN05444370_1126"/>
<organism evidence="2 3">
    <name type="scientific">Rubrimonas cliftonensis</name>
    <dbReference type="NCBI Taxonomy" id="89524"/>
    <lineage>
        <taxon>Bacteria</taxon>
        <taxon>Pseudomonadati</taxon>
        <taxon>Pseudomonadota</taxon>
        <taxon>Alphaproteobacteria</taxon>
        <taxon>Rhodobacterales</taxon>
        <taxon>Paracoccaceae</taxon>
        <taxon>Rubrimonas</taxon>
    </lineage>
</organism>
<protein>
    <submittedName>
        <fullName evidence="2">Protein-disulfide isomerase</fullName>
    </submittedName>
</protein>
<dbReference type="PROSITE" id="PS51318">
    <property type="entry name" value="TAT"/>
    <property type="match status" value="1"/>
</dbReference>
<sequence length="257" mass="26637">MSANASHGRSRRLLLLGGAAAGGAALYLGAPALLRLAPQRFDFAEMTAPAGFRTLEGGSVSAGFDPLAGLSSRPGEATAPDVLRADLCARLFGAPPAPGVVPVASFSDYACPFCRVLTERLAAIAETPGVAVRWHEWPLLGPRSEALARAALAAARQDAYPAFHAALMGSAFVPTGAYLRALAERNGLDPERLLADMTGEAVSRRLADSRGLARLYGFIGTPALVVGRTVVQGAITEARLRALIDLEREAGPPPGCA</sequence>
<evidence type="ECO:0000259" key="1">
    <source>
        <dbReference type="Pfam" id="PF01323"/>
    </source>
</evidence>
<reference evidence="2 3" key="1">
    <citation type="submission" date="2016-10" db="EMBL/GenBank/DDBJ databases">
        <authorList>
            <person name="de Groot N.N."/>
        </authorList>
    </citation>
    <scope>NUCLEOTIDE SEQUENCE [LARGE SCALE GENOMIC DNA]</scope>
    <source>
        <strain evidence="2 3">DSM 15345</strain>
    </source>
</reference>
<dbReference type="EMBL" id="FNQM01000012">
    <property type="protein sequence ID" value="SEA79113.1"/>
    <property type="molecule type" value="Genomic_DNA"/>
</dbReference>
<dbReference type="RefSeq" id="WP_093254962.1">
    <property type="nucleotide sequence ID" value="NZ_FNQM01000012.1"/>
</dbReference>
<feature type="domain" description="DSBA-like thioredoxin" evidence="1">
    <location>
        <begin position="103"/>
        <end position="242"/>
    </location>
</feature>
<dbReference type="Gene3D" id="3.40.30.10">
    <property type="entry name" value="Glutaredoxin"/>
    <property type="match status" value="1"/>
</dbReference>
<accession>A0A1H4E251</accession>
<proteinExistence type="predicted"/>